<keyword evidence="3" id="KW-1185">Reference proteome</keyword>
<evidence type="ECO:0000259" key="1">
    <source>
        <dbReference type="Pfam" id="PF13843"/>
    </source>
</evidence>
<dbReference type="PANTHER" id="PTHR47272">
    <property type="entry name" value="DDE_TNP_1_7 DOMAIN-CONTAINING PROTEIN"/>
    <property type="match status" value="1"/>
</dbReference>
<evidence type="ECO:0000313" key="2">
    <source>
        <dbReference type="EMBL" id="KAK2726440.1"/>
    </source>
</evidence>
<name>A0AA88ID73_ARTSF</name>
<dbReference type="InterPro" id="IPR029526">
    <property type="entry name" value="PGBD"/>
</dbReference>
<feature type="domain" description="PiggyBac transposable element-derived protein" evidence="1">
    <location>
        <begin position="37"/>
        <end position="178"/>
    </location>
</feature>
<dbReference type="PANTHER" id="PTHR47272:SF1">
    <property type="entry name" value="PIGGYBAC TRANSPOSABLE ELEMENT-DERIVED PROTEIN 3-LIKE"/>
    <property type="match status" value="1"/>
</dbReference>
<organism evidence="2 3">
    <name type="scientific">Artemia franciscana</name>
    <name type="common">Brine shrimp</name>
    <name type="synonym">Artemia sanfranciscana</name>
    <dbReference type="NCBI Taxonomy" id="6661"/>
    <lineage>
        <taxon>Eukaryota</taxon>
        <taxon>Metazoa</taxon>
        <taxon>Ecdysozoa</taxon>
        <taxon>Arthropoda</taxon>
        <taxon>Crustacea</taxon>
        <taxon>Branchiopoda</taxon>
        <taxon>Anostraca</taxon>
        <taxon>Artemiidae</taxon>
        <taxon>Artemia</taxon>
    </lineage>
</organism>
<gene>
    <name evidence="2" type="ORF">QYM36_000771</name>
</gene>
<dbReference type="Pfam" id="PF13843">
    <property type="entry name" value="DDE_Tnp_1_7"/>
    <property type="match status" value="1"/>
</dbReference>
<protein>
    <recommendedName>
        <fullName evidence="1">PiggyBac transposable element-derived protein domain-containing protein</fullName>
    </recommendedName>
</protein>
<reference evidence="2" key="1">
    <citation type="submission" date="2023-07" db="EMBL/GenBank/DDBJ databases">
        <title>Chromosome-level genome assembly of Artemia franciscana.</title>
        <authorList>
            <person name="Jo E."/>
        </authorList>
    </citation>
    <scope>NUCLEOTIDE SEQUENCE</scope>
    <source>
        <tissue evidence="2">Whole body</tissue>
    </source>
</reference>
<comment type="caution">
    <text evidence="2">The sequence shown here is derived from an EMBL/GenBank/DDBJ whole genome shotgun (WGS) entry which is preliminary data.</text>
</comment>
<sequence length="180" mass="21101">MKKSKVLEKFGWRKVEIEKVDLSWKGEPHQVPGILETPLKYFQTLFDDELLELIVEQSNLFALQTEGCNLCLTVEELKVFMSIILLFGLIRVPYYRMHREAASRYPQIADKTGRQTFDKIKRFLHFNDNCKAKKPGEQGSDKLYKIRPVLGHIRSKFFEVSPKEHHSIDEQMIPFKGRST</sequence>
<dbReference type="Proteomes" id="UP001187531">
    <property type="component" value="Unassembled WGS sequence"/>
</dbReference>
<dbReference type="AlphaFoldDB" id="A0AA88ID73"/>
<dbReference type="EMBL" id="JAVRJZ010000002">
    <property type="protein sequence ID" value="KAK2726440.1"/>
    <property type="molecule type" value="Genomic_DNA"/>
</dbReference>
<evidence type="ECO:0000313" key="3">
    <source>
        <dbReference type="Proteomes" id="UP001187531"/>
    </source>
</evidence>
<proteinExistence type="predicted"/>
<accession>A0AA88ID73</accession>